<keyword evidence="2" id="KW-0964">Secreted</keyword>
<dbReference type="Pfam" id="PF05860">
    <property type="entry name" value="TPS"/>
    <property type="match status" value="1"/>
</dbReference>
<dbReference type="InterPro" id="IPR008638">
    <property type="entry name" value="FhaB/CdiA-like_TPS"/>
</dbReference>
<dbReference type="InterPro" id="IPR011050">
    <property type="entry name" value="Pectin_lyase_fold/virulence"/>
</dbReference>
<dbReference type="HOGENOM" id="CLU_049273_0_0_6"/>
<dbReference type="GO" id="GO:0005576">
    <property type="term" value="C:extracellular region"/>
    <property type="evidence" value="ECO:0007669"/>
    <property type="project" value="UniProtKB-SubCell"/>
</dbReference>
<dbReference type="EMBL" id="CP003380">
    <property type="protein sequence ID" value="AFJ01677.1"/>
    <property type="molecule type" value="Genomic_DNA"/>
</dbReference>
<evidence type="ECO:0000256" key="2">
    <source>
        <dbReference type="ARBA" id="ARBA00022525"/>
    </source>
</evidence>
<dbReference type="SUPFAM" id="SSF51126">
    <property type="entry name" value="Pectin lyase-like"/>
    <property type="match status" value="1"/>
</dbReference>
<evidence type="ECO:0000256" key="4">
    <source>
        <dbReference type="SAM" id="SignalP"/>
    </source>
</evidence>
<dbReference type="NCBIfam" id="TIGR01901">
    <property type="entry name" value="adhes_NPXG"/>
    <property type="match status" value="1"/>
</dbReference>
<proteinExistence type="predicted"/>
<accession>I1YFI4</accession>
<dbReference type="STRING" id="754477.Q7C_504"/>
<evidence type="ECO:0000313" key="6">
    <source>
        <dbReference type="EMBL" id="AFJ01677.1"/>
    </source>
</evidence>
<dbReference type="Proteomes" id="UP000009145">
    <property type="component" value="Chromosome"/>
</dbReference>
<dbReference type="eggNOG" id="COG3210">
    <property type="taxonomic scope" value="Bacteria"/>
</dbReference>
<sequence precursor="true">MWQAVGENSKGRKKCKVGASKASGRLIASGALTLLSANVFAADLPTNGVVVSGQVAIEQQANVMNVTQSSNKAAVNWQSFDVGKNNTVNFVQPSATSAILNRVIGSDVSSIQGAINANGQVFLINPNGILFTPSAQVNVGALVASTLNISNEDFNSGNYVFAGDSSSAIINQGNIQTADGGYVAFIAAKIENIGNITANNGEVLMGAGAKVTLDMGGPVKLEVEQGAIDSLIANGGAIQADGGMVYLSAKAAGDLASSVINHTGIVEASSLSSVGGEIILEGDNISLAAGSELNATGATGGGDILVGGDWQGTGDMRQAVSVDMAATASIDASATQYGDGGKVVLWSDVANAESVTSVSGDITASAGAEGGNGGKVETSGYLLKTSGVSLDLTAEKGSGGLWLLDPTNITISGSATTAGATPLPNYESNVDSSNVLNSDIVNQLNSGTSVTIQTGSGGAQAGDITLASDIVTGNMAGDATLT</sequence>
<protein>
    <submittedName>
        <fullName evidence="6">Filamentous hemagglutinin</fullName>
    </submittedName>
</protein>
<dbReference type="AlphaFoldDB" id="I1YFI4"/>
<organism evidence="6 7">
    <name type="scientific">Methylophaga frappieri (strain ATCC BAA-2434 / DSM 25690 / JAM7)</name>
    <dbReference type="NCBI Taxonomy" id="754477"/>
    <lineage>
        <taxon>Bacteria</taxon>
        <taxon>Pseudomonadati</taxon>
        <taxon>Pseudomonadota</taxon>
        <taxon>Gammaproteobacteria</taxon>
        <taxon>Thiotrichales</taxon>
        <taxon>Piscirickettsiaceae</taxon>
        <taxon>Methylophaga</taxon>
    </lineage>
</organism>
<dbReference type="SMART" id="SM00912">
    <property type="entry name" value="Haemagg_act"/>
    <property type="match status" value="1"/>
</dbReference>
<dbReference type="Gene3D" id="2.160.20.10">
    <property type="entry name" value="Single-stranded right-handed beta-helix, Pectin lyase-like"/>
    <property type="match status" value="1"/>
</dbReference>
<feature type="domain" description="Filamentous haemagglutinin FhaB/tRNA nuclease CdiA-like TPS" evidence="5">
    <location>
        <begin position="41"/>
        <end position="153"/>
    </location>
</feature>
<gene>
    <name evidence="6" type="ordered locus">Q7C_504</name>
</gene>
<feature type="signal peptide" evidence="4">
    <location>
        <begin position="1"/>
        <end position="41"/>
    </location>
</feature>
<dbReference type="PANTHER" id="PTHR12338">
    <property type="entry name" value="AUTOTRANSPORTER"/>
    <property type="match status" value="1"/>
</dbReference>
<evidence type="ECO:0000256" key="1">
    <source>
        <dbReference type="ARBA" id="ARBA00004613"/>
    </source>
</evidence>
<reference evidence="6 7" key="1">
    <citation type="journal article" date="2012" name="J. Bacteriol.">
        <title>Complete genome sequences of Methylophaga sp. strain JAM1 and Methylophaga sp. strain JAM7.</title>
        <authorList>
            <person name="Villeneuve C."/>
            <person name="Martineau C."/>
            <person name="Mauffrey F."/>
            <person name="Villemur R."/>
        </authorList>
    </citation>
    <scope>NUCLEOTIDE SEQUENCE [LARGE SCALE GENOMIC DNA]</scope>
    <source>
        <strain evidence="6 7">JAM7</strain>
    </source>
</reference>
<dbReference type="PATRIC" id="fig|754477.3.peg.498"/>
<name>I1YFI4_METFJ</name>
<evidence type="ECO:0000313" key="7">
    <source>
        <dbReference type="Proteomes" id="UP000009145"/>
    </source>
</evidence>
<dbReference type="KEGG" id="mec:Q7C_504"/>
<comment type="subcellular location">
    <subcellularLocation>
        <location evidence="1">Secreted</location>
    </subcellularLocation>
</comment>
<dbReference type="PANTHER" id="PTHR12338:SF8">
    <property type="entry name" value="HEME_HEMOPEXIN-BINDING PROTEIN"/>
    <property type="match status" value="1"/>
</dbReference>
<feature type="chain" id="PRO_5003654577" evidence="4">
    <location>
        <begin position="42"/>
        <end position="482"/>
    </location>
</feature>
<dbReference type="InterPro" id="IPR012334">
    <property type="entry name" value="Pectin_lyas_fold"/>
</dbReference>
<evidence type="ECO:0000256" key="3">
    <source>
        <dbReference type="ARBA" id="ARBA00022729"/>
    </source>
</evidence>
<keyword evidence="7" id="KW-1185">Reference proteome</keyword>
<dbReference type="InterPro" id="IPR050909">
    <property type="entry name" value="Bact_Autotransporter_VF"/>
</dbReference>
<evidence type="ECO:0000259" key="5">
    <source>
        <dbReference type="SMART" id="SM00912"/>
    </source>
</evidence>
<keyword evidence="3 4" id="KW-0732">Signal</keyword>